<feature type="region of interest" description="Disordered" evidence="1">
    <location>
        <begin position="1"/>
        <end position="67"/>
    </location>
</feature>
<feature type="compositionally biased region" description="Basic and acidic residues" evidence="1">
    <location>
        <begin position="53"/>
        <end position="67"/>
    </location>
</feature>
<evidence type="ECO:0000256" key="1">
    <source>
        <dbReference type="SAM" id="MobiDB-lite"/>
    </source>
</evidence>
<evidence type="ECO:0000313" key="3">
    <source>
        <dbReference type="Proteomes" id="UP000564644"/>
    </source>
</evidence>
<feature type="compositionally biased region" description="Basic residues" evidence="1">
    <location>
        <begin position="1"/>
        <end position="13"/>
    </location>
</feature>
<protein>
    <submittedName>
        <fullName evidence="2">Uncharacterized protein</fullName>
    </submittedName>
</protein>
<comment type="caution">
    <text evidence="2">The sequence shown here is derived from an EMBL/GenBank/DDBJ whole genome shotgun (WGS) entry which is preliminary data.</text>
</comment>
<evidence type="ECO:0000313" key="2">
    <source>
        <dbReference type="EMBL" id="MBB6734300.1"/>
    </source>
</evidence>
<reference evidence="2 3" key="1">
    <citation type="submission" date="2020-08" db="EMBL/GenBank/DDBJ databases">
        <title>Cohnella phylogeny.</title>
        <authorList>
            <person name="Dunlap C."/>
        </authorList>
    </citation>
    <scope>NUCLEOTIDE SEQUENCE [LARGE SCALE GENOMIC DNA]</scope>
    <source>
        <strain evidence="2 3">CBP 2801</strain>
    </source>
</reference>
<gene>
    <name evidence="2" type="ORF">H7C18_25585</name>
</gene>
<dbReference type="EMBL" id="JACJVO010000032">
    <property type="protein sequence ID" value="MBB6734300.1"/>
    <property type="molecule type" value="Genomic_DNA"/>
</dbReference>
<keyword evidence="3" id="KW-1185">Reference proteome</keyword>
<dbReference type="AlphaFoldDB" id="A0A7X0SQI7"/>
<dbReference type="Proteomes" id="UP000564644">
    <property type="component" value="Unassembled WGS sequence"/>
</dbReference>
<dbReference type="RefSeq" id="WP_185131938.1">
    <property type="nucleotide sequence ID" value="NZ_JACJVO010000032.1"/>
</dbReference>
<sequence>MSRSKSKRSRLKAARAGDLNPEIGRGQWQRKPETQVQPNRKAEQRRSQCRRQGSREGADFFYKRYGA</sequence>
<accession>A0A7X0SQI7</accession>
<proteinExistence type="predicted"/>
<name>A0A7X0SQI7_9BACL</name>
<organism evidence="2 3">
    <name type="scientific">Cohnella zeiphila</name>
    <dbReference type="NCBI Taxonomy" id="2761120"/>
    <lineage>
        <taxon>Bacteria</taxon>
        <taxon>Bacillati</taxon>
        <taxon>Bacillota</taxon>
        <taxon>Bacilli</taxon>
        <taxon>Bacillales</taxon>
        <taxon>Paenibacillaceae</taxon>
        <taxon>Cohnella</taxon>
    </lineage>
</organism>